<keyword evidence="2" id="KW-0805">Transcription regulation</keyword>
<dbReference type="EMBL" id="JAMFTS010000002">
    <property type="protein sequence ID" value="KAJ4787240.1"/>
    <property type="molecule type" value="Genomic_DNA"/>
</dbReference>
<evidence type="ECO:0000256" key="1">
    <source>
        <dbReference type="ARBA" id="ARBA00004123"/>
    </source>
</evidence>
<proteinExistence type="predicted"/>
<dbReference type="PRINTS" id="PR00404">
    <property type="entry name" value="MADSDOMAIN"/>
</dbReference>
<evidence type="ECO:0000313" key="9">
    <source>
        <dbReference type="Proteomes" id="UP001140206"/>
    </source>
</evidence>
<comment type="caution">
    <text evidence="8">The sequence shown here is derived from an EMBL/GenBank/DDBJ whole genome shotgun (WGS) entry which is preliminary data.</text>
</comment>
<dbReference type="Proteomes" id="UP001140206">
    <property type="component" value="Chromosome 2"/>
</dbReference>
<organism evidence="8 9">
    <name type="scientific">Rhynchospora pubera</name>
    <dbReference type="NCBI Taxonomy" id="906938"/>
    <lineage>
        <taxon>Eukaryota</taxon>
        <taxon>Viridiplantae</taxon>
        <taxon>Streptophyta</taxon>
        <taxon>Embryophyta</taxon>
        <taxon>Tracheophyta</taxon>
        <taxon>Spermatophyta</taxon>
        <taxon>Magnoliopsida</taxon>
        <taxon>Liliopsida</taxon>
        <taxon>Poales</taxon>
        <taxon>Cyperaceae</taxon>
        <taxon>Cyperoideae</taxon>
        <taxon>Rhynchosporeae</taxon>
        <taxon>Rhynchospora</taxon>
    </lineage>
</organism>
<evidence type="ECO:0000256" key="6">
    <source>
        <dbReference type="SAM" id="Coils"/>
    </source>
</evidence>
<dbReference type="GO" id="GO:0046983">
    <property type="term" value="F:protein dimerization activity"/>
    <property type="evidence" value="ECO:0007669"/>
    <property type="project" value="InterPro"/>
</dbReference>
<keyword evidence="5" id="KW-0539">Nucleus</keyword>
<dbReference type="PROSITE" id="PS50066">
    <property type="entry name" value="MADS_BOX_2"/>
    <property type="match status" value="1"/>
</dbReference>
<dbReference type="Gene3D" id="3.40.1810.10">
    <property type="entry name" value="Transcription factor, MADS-box"/>
    <property type="match status" value="1"/>
</dbReference>
<dbReference type="InterPro" id="IPR036879">
    <property type="entry name" value="TF_MADSbox_sf"/>
</dbReference>
<dbReference type="AlphaFoldDB" id="A0AAV8F4H5"/>
<dbReference type="SUPFAM" id="SSF55455">
    <property type="entry name" value="SRF-like"/>
    <property type="match status" value="1"/>
</dbReference>
<dbReference type="InterPro" id="IPR002100">
    <property type="entry name" value="TF_MADSbox"/>
</dbReference>
<keyword evidence="6" id="KW-0175">Coiled coil</keyword>
<keyword evidence="9" id="KW-1185">Reference proteome</keyword>
<keyword evidence="4" id="KW-0804">Transcription</keyword>
<accession>A0AAV8F4H5</accession>
<comment type="subcellular location">
    <subcellularLocation>
        <location evidence="1">Nucleus</location>
    </subcellularLocation>
</comment>
<protein>
    <submittedName>
        <fullName evidence="8">MADS-box transcription factor family protein</fullName>
    </submittedName>
</protein>
<keyword evidence="3" id="KW-0238">DNA-binding</keyword>
<evidence type="ECO:0000256" key="5">
    <source>
        <dbReference type="ARBA" id="ARBA00023242"/>
    </source>
</evidence>
<evidence type="ECO:0000256" key="2">
    <source>
        <dbReference type="ARBA" id="ARBA00023015"/>
    </source>
</evidence>
<reference evidence="8" key="1">
    <citation type="submission" date="2022-08" db="EMBL/GenBank/DDBJ databases">
        <authorList>
            <person name="Marques A."/>
        </authorList>
    </citation>
    <scope>NUCLEOTIDE SEQUENCE</scope>
    <source>
        <strain evidence="8">RhyPub2mFocal</strain>
        <tissue evidence="8">Leaves</tissue>
    </source>
</reference>
<gene>
    <name evidence="8" type="ORF">LUZ62_038486</name>
</gene>
<evidence type="ECO:0000256" key="4">
    <source>
        <dbReference type="ARBA" id="ARBA00023163"/>
    </source>
</evidence>
<evidence type="ECO:0000256" key="3">
    <source>
        <dbReference type="ARBA" id="ARBA00023125"/>
    </source>
</evidence>
<evidence type="ECO:0000259" key="7">
    <source>
        <dbReference type="PROSITE" id="PS50066"/>
    </source>
</evidence>
<dbReference type="CDD" id="cd00120">
    <property type="entry name" value="MADS"/>
    <property type="match status" value="1"/>
</dbReference>
<dbReference type="GO" id="GO:0005634">
    <property type="term" value="C:nucleus"/>
    <property type="evidence" value="ECO:0007669"/>
    <property type="project" value="UniProtKB-SubCell"/>
</dbReference>
<name>A0AAV8F4H5_9POAL</name>
<feature type="domain" description="MADS-box" evidence="7">
    <location>
        <begin position="1"/>
        <end position="54"/>
    </location>
</feature>
<sequence length="302" mass="34808">MGRRKISIKKLEAEGHRRNTFTKRSLGIKKKVKEISVLSDGKVMLLIRSPKGEYDVALGVNNTFDDIVQQFLSESQENRNKSWNRSMKELDKAFREDEESYKALRDQGMLSTKKEGSQMEEFMSVKEKISEIESRLGPLRNINDIDKIDSIDEIAATRKLILELLVKNEQEKELFMVKQRSGVHNFTIPHIRDIRCSRRAPDSTDHTQVTWMPNFTSPYQGVNSMYSASMGIPVKRYPSNSGNQQQEHTYINERDVQEQTWLAKWIAGEPCGFNEGDVINQMRELEEAILEDPTGLSDFRSA</sequence>
<dbReference type="Pfam" id="PF00319">
    <property type="entry name" value="SRF-TF"/>
    <property type="match status" value="1"/>
</dbReference>
<dbReference type="GO" id="GO:0003677">
    <property type="term" value="F:DNA binding"/>
    <property type="evidence" value="ECO:0007669"/>
    <property type="project" value="UniProtKB-KW"/>
</dbReference>
<dbReference type="SMART" id="SM00432">
    <property type="entry name" value="MADS"/>
    <property type="match status" value="1"/>
</dbReference>
<feature type="coiled-coil region" evidence="6">
    <location>
        <begin position="73"/>
        <end position="107"/>
    </location>
</feature>
<evidence type="ECO:0000313" key="8">
    <source>
        <dbReference type="EMBL" id="KAJ4787240.1"/>
    </source>
</evidence>